<dbReference type="InterPro" id="IPR051678">
    <property type="entry name" value="AGP_Transferase"/>
</dbReference>
<name>A0A0X3VHZ4_9ACTN</name>
<dbReference type="Proteomes" id="UP000053923">
    <property type="component" value="Unassembled WGS sequence"/>
</dbReference>
<dbReference type="InterPro" id="IPR029058">
    <property type="entry name" value="AB_hydrolase_fold"/>
</dbReference>
<dbReference type="Gene3D" id="3.30.200.20">
    <property type="entry name" value="Phosphorylase Kinase, domain 1"/>
    <property type="match status" value="1"/>
</dbReference>
<keyword evidence="3" id="KW-0808">Transferase</keyword>
<evidence type="ECO:0000259" key="2">
    <source>
        <dbReference type="Pfam" id="PF12146"/>
    </source>
</evidence>
<reference evidence="4" key="1">
    <citation type="submission" date="2015-10" db="EMBL/GenBank/DDBJ databases">
        <authorList>
            <person name="Ju K.-S."/>
            <person name="Doroghazi J.R."/>
            <person name="Metcalf W.W."/>
        </authorList>
    </citation>
    <scope>NUCLEOTIDE SEQUENCE [LARGE SCALE GENOMIC DNA]</scope>
    <source>
        <strain evidence="4">NRRL 3151</strain>
    </source>
</reference>
<sequence length="548" mass="59496">MRRMTELSPFTCAHDGELLSGVYGGDAGGPESATVVLLHGAGNGSKERLLPLLAEFVSRGCRGLAFDFSGHGESTGELRELSLRRRLEQAVAVIDARVPAGGPLILVGFSMSGQTVADLVAHYGERVAALGVCAPAVYAREAWDVPFGAGDGRFSEIIRRPDGWRASPALDVLRAYEGRAVLAVPGTDAVIPPDVTEAVQDALAARAQFTRFEVPDAEHMLGLWFQEHAEDRREFVTAVLTGLGDRGWTATRSWLAKQLPQGRTVTGTAFAQGGWSAQMRRLTLDDGSELALRTFVKPFFRGHAPGLLSREASILTLLAAQDGIPAPRLIAVDATAEHCDHPSLLMSLLPGRVRVDEEDLERRLDLLAGQLARIHRVVPQERPRTYQAWTSPEQVRTPGGALWERAVDVIRREPPTYEGCFLHRDFHPGNVLFSGAGPALRISGVVDWVETSWGPADLDVAHCSTALALLHGPQYGLGFRDRYEAHGGRRLAAPADHLYWRLLDALTYSPDAAKLAGPWRELGRTDLTAEVLGGRLAAYVGGLLEWYG</sequence>
<dbReference type="InterPro" id="IPR022742">
    <property type="entry name" value="Hydrolase_4"/>
</dbReference>
<gene>
    <name evidence="3" type="ORF">ADL12_08355</name>
</gene>
<dbReference type="Pfam" id="PF01636">
    <property type="entry name" value="APH"/>
    <property type="match status" value="1"/>
</dbReference>
<dbReference type="EMBL" id="LLZG01000040">
    <property type="protein sequence ID" value="KUL43056.1"/>
    <property type="molecule type" value="Genomic_DNA"/>
</dbReference>
<dbReference type="Gene3D" id="3.40.50.1820">
    <property type="entry name" value="alpha/beta hydrolase"/>
    <property type="match status" value="1"/>
</dbReference>
<evidence type="ECO:0000259" key="1">
    <source>
        <dbReference type="Pfam" id="PF01636"/>
    </source>
</evidence>
<keyword evidence="4" id="KW-1185">Reference proteome</keyword>
<evidence type="ECO:0000313" key="3">
    <source>
        <dbReference type="EMBL" id="KUL43056.1"/>
    </source>
</evidence>
<accession>A0A0X3VHZ4</accession>
<dbReference type="PANTHER" id="PTHR21310">
    <property type="entry name" value="AMINOGLYCOSIDE PHOSPHOTRANSFERASE-RELATED-RELATED"/>
    <property type="match status" value="1"/>
</dbReference>
<dbReference type="GO" id="GO:0016740">
    <property type="term" value="F:transferase activity"/>
    <property type="evidence" value="ECO:0007669"/>
    <property type="project" value="UniProtKB-KW"/>
</dbReference>
<feature type="domain" description="Serine aminopeptidase S33" evidence="2">
    <location>
        <begin position="31"/>
        <end position="142"/>
    </location>
</feature>
<dbReference type="AlphaFoldDB" id="A0A0X3VHZ4"/>
<dbReference type="Pfam" id="PF12146">
    <property type="entry name" value="Hydrolase_4"/>
    <property type="match status" value="1"/>
</dbReference>
<proteinExistence type="predicted"/>
<dbReference type="Gene3D" id="3.90.1200.10">
    <property type="match status" value="1"/>
</dbReference>
<dbReference type="InterPro" id="IPR002575">
    <property type="entry name" value="Aminoglycoside_PTrfase"/>
</dbReference>
<protein>
    <submittedName>
        <fullName evidence="3">Aminoglycoside phosphotransferase</fullName>
    </submittedName>
</protein>
<dbReference type="SUPFAM" id="SSF56112">
    <property type="entry name" value="Protein kinase-like (PK-like)"/>
    <property type="match status" value="1"/>
</dbReference>
<dbReference type="InterPro" id="IPR011009">
    <property type="entry name" value="Kinase-like_dom_sf"/>
</dbReference>
<comment type="caution">
    <text evidence="3">The sequence shown here is derived from an EMBL/GenBank/DDBJ whole genome shotgun (WGS) entry which is preliminary data.</text>
</comment>
<dbReference type="SUPFAM" id="SSF53474">
    <property type="entry name" value="alpha/beta-Hydrolases"/>
    <property type="match status" value="1"/>
</dbReference>
<organism evidence="3 4">
    <name type="scientific">Streptomyces regalis</name>
    <dbReference type="NCBI Taxonomy" id="68262"/>
    <lineage>
        <taxon>Bacteria</taxon>
        <taxon>Bacillati</taxon>
        <taxon>Actinomycetota</taxon>
        <taxon>Actinomycetes</taxon>
        <taxon>Kitasatosporales</taxon>
        <taxon>Streptomycetaceae</taxon>
        <taxon>Streptomyces</taxon>
    </lineage>
</organism>
<evidence type="ECO:0000313" key="4">
    <source>
        <dbReference type="Proteomes" id="UP000053923"/>
    </source>
</evidence>
<feature type="domain" description="Aminoglycoside phosphotransferase" evidence="1">
    <location>
        <begin position="271"/>
        <end position="487"/>
    </location>
</feature>